<name>U6MXF1_9EIME</name>
<feature type="region of interest" description="Disordered" evidence="10">
    <location>
        <begin position="395"/>
        <end position="416"/>
    </location>
</feature>
<evidence type="ECO:0000259" key="13">
    <source>
        <dbReference type="PROSITE" id="PS51194"/>
    </source>
</evidence>
<dbReference type="GO" id="GO:0016787">
    <property type="term" value="F:hydrolase activity"/>
    <property type="evidence" value="ECO:0007669"/>
    <property type="project" value="UniProtKB-KW"/>
</dbReference>
<keyword evidence="15" id="KW-1185">Reference proteome</keyword>
<dbReference type="InterPro" id="IPR027417">
    <property type="entry name" value="P-loop_NTPase"/>
</dbReference>
<keyword evidence="5" id="KW-0347">Helicase</keyword>
<evidence type="ECO:0000256" key="9">
    <source>
        <dbReference type="SAM" id="Coils"/>
    </source>
</evidence>
<feature type="domain" description="Helicase ATP-binding" evidence="12">
    <location>
        <begin position="742"/>
        <end position="924"/>
    </location>
</feature>
<feature type="compositionally biased region" description="Basic and acidic residues" evidence="10">
    <location>
        <begin position="343"/>
        <end position="354"/>
    </location>
</feature>
<dbReference type="GO" id="GO:0005524">
    <property type="term" value="F:ATP binding"/>
    <property type="evidence" value="ECO:0007669"/>
    <property type="project" value="UniProtKB-KW"/>
</dbReference>
<feature type="domain" description="Helicase C-terminal" evidence="13">
    <location>
        <begin position="1060"/>
        <end position="1225"/>
    </location>
</feature>
<keyword evidence="11" id="KW-0812">Transmembrane</keyword>
<keyword evidence="7 9" id="KW-0175">Coiled coil</keyword>
<keyword evidence="11" id="KW-0472">Membrane</keyword>
<feature type="transmembrane region" description="Helical" evidence="11">
    <location>
        <begin position="1741"/>
        <end position="1762"/>
    </location>
</feature>
<dbReference type="Gene3D" id="3.40.50.300">
    <property type="entry name" value="P-loop containing nucleotide triphosphate hydrolases"/>
    <property type="match status" value="1"/>
</dbReference>
<dbReference type="Gene3D" id="3.40.50.10810">
    <property type="entry name" value="Tandem AAA-ATPase domain"/>
    <property type="match status" value="1"/>
</dbReference>
<dbReference type="InterPro" id="IPR001650">
    <property type="entry name" value="Helicase_C-like"/>
</dbReference>
<evidence type="ECO:0000256" key="3">
    <source>
        <dbReference type="ARBA" id="ARBA00022741"/>
    </source>
</evidence>
<evidence type="ECO:0000259" key="12">
    <source>
        <dbReference type="PROSITE" id="PS51192"/>
    </source>
</evidence>
<proteinExistence type="inferred from homology"/>
<evidence type="ECO:0000256" key="1">
    <source>
        <dbReference type="ARBA" id="ARBA00004123"/>
    </source>
</evidence>
<dbReference type="InterPro" id="IPR000330">
    <property type="entry name" value="SNF2_N"/>
</dbReference>
<evidence type="ECO:0000256" key="10">
    <source>
        <dbReference type="SAM" id="MobiDB-lite"/>
    </source>
</evidence>
<dbReference type="SMART" id="SM00487">
    <property type="entry name" value="DEXDc"/>
    <property type="match status" value="1"/>
</dbReference>
<evidence type="ECO:0000256" key="5">
    <source>
        <dbReference type="ARBA" id="ARBA00022806"/>
    </source>
</evidence>
<keyword evidence="4" id="KW-0378">Hydrolase</keyword>
<evidence type="ECO:0000256" key="6">
    <source>
        <dbReference type="ARBA" id="ARBA00022840"/>
    </source>
</evidence>
<dbReference type="FunFam" id="3.40.50.10810:FF:000015">
    <property type="entry name" value="lymphoid-specific helicase isoform X1"/>
    <property type="match status" value="1"/>
</dbReference>
<feature type="region of interest" description="Disordered" evidence="10">
    <location>
        <begin position="343"/>
        <end position="378"/>
    </location>
</feature>
<evidence type="ECO:0000256" key="8">
    <source>
        <dbReference type="ARBA" id="ARBA00023242"/>
    </source>
</evidence>
<dbReference type="GeneID" id="25475804"/>
<evidence type="ECO:0000256" key="11">
    <source>
        <dbReference type="SAM" id="Phobius"/>
    </source>
</evidence>
<sequence>MKLTQQHLLAQQQSQHPLQQQQQQQQQQAQCFPDNSEGQMQQPLPQLPGQLSHMNGGHLAYPVQGPGRDAVPITATAAAAVPAGPSQMTPSSTQQLLAQQQQQQQLIAQRGLLQHLQQQQLQKQQLQQQLPVDIMKPPQLMQHQQHVRQRRLQLQQLQQQQQQLQQQQLQLLRTPESPGLYSAFCRLLQQLSLHRMSLRDARVRVLLVVLRWLQQQQQQQTEPSRLFREDQFERLVKQTRAYMRLLLLQQPLKEDELLQLGLSPALGFKPNREFIAAVAASAEAGTNYKPPAPKEQHQQRPRSHQLFVQLYEQQLQQQQQRALEALEQQAHKYEEVARLRLEKEEQQQHQEEQQRQLQEQRQQPGTSKDNALHTCLGVGGSSEEQRHQLLLEKHMRKQQQVDTKESKREDDAALHSSGSSCCAAEAVGAAQVASSTALTEEESDADGFLSSSDEWWGVGGLVCPVDDGNSSSMQERARISRLQRRLLILAPFQKQIREEVVAQRITESPAQLPPLQHLPVRLARKHRALRLLRERGDRMTAARQQQQQQRQQVLQQLLDSHRRTFLQQQRDVLRQLRRVAAAVKRKKTAAADGGEGAASCGHPLHPTDCGCPGAAAVAAQMRKERLDALRKHDEAGYLKLLQETKNERLLQLVRQTEGYMQQIGSLVVEQREREGINVPSTEEEADGAAEEASGSLSSSFLFSKERYYRITHSQREKVTELPSCLKGGTLRPYQMEGLNWLVSLHNNGLNGILADCMGLGKTVQTVSFLAYLYEKKGVRNPHLILAPLSTLHGNWRLEFKKWWPSLRIVVYEGAKDVRKALRSRIVSGVRVEGSGQETQRFLEPLFDVLLTTDAFVLRDKSFLKKIQWEYLIVDEAHRLKNPNSKLVQTLNSGFSIRRRIALTGTPLQNDIVEVWALLNFLMPSIFNAKLNFEQWLNVPLGAAPLGGPAGAGGDDQPHAITVTEEEKLLIIDRLHKVLRPFLLRREKAEVANELPSKQEEIVWCPLSGIQRILYRIIEESPMGHNRMVQLRKVCNHPFLFCFSSFTPDESLVRCCGKFAMLDVLLPALKAAQHRVLVFSQMTKLLDLLEAYLSLRGYRYLRLDGGTSSEERQTRLALYNQENSPYFLFILSTKAGGLGVNLQSADTVIIFDSDWNPQNDEQAQSRAHRIGQKREVLTIRFVTPSSVEEQILHSAELKLDKDALVIKSGMYNGELQDRETERQEQVREILRRRKQLEANLTRPFDFAILKNQLSRNPAESRVFDALQKIRQLLHIPGLIYGEAVPPCLFRWSKTVERSQTDLVENTAQAAQDWKVGYALSDFWTTQRKKKQPPAAIMNLQLVGGSVSPLLSQPIASAALAPLPPAASAPAAPPAATADPAQQEGCTSLTLQQSQLQLQADPQSHMQVQQQCQQQQERQQEQLKQVLHAPVAPSAFLTAPADGSVTPAVDDVPAAAASASGTQGESITGNLETPLLAVATGTVQAAGPSLGGTSEPATVAGGAEVGVTSSDSKQRSFGAGHADQSSVCSAAPGGDEVTPEASVLAGGTTAEPSEVTEAGLGSIEAACTTAAVAEGVASNPETSDGAAAASTAAVLDRLSSCGTSPLTGSAAPSVVTNSNAKHPSASAATAAAKAESTVAADSVVAGNAGGRDSSSVAGGPCVRGIPGGSSGCVDLWGCGEGQEGDSAGAAAACLADPQRWRALLNGAISQALTEAIQESRFSAFVELPSPTVYKDYYEYVSPALFFLVWVCLTCIDFCVVVFLMM</sequence>
<organism evidence="14 15">
    <name type="scientific">Eimeria necatrix</name>
    <dbReference type="NCBI Taxonomy" id="51315"/>
    <lineage>
        <taxon>Eukaryota</taxon>
        <taxon>Sar</taxon>
        <taxon>Alveolata</taxon>
        <taxon>Apicomplexa</taxon>
        <taxon>Conoidasida</taxon>
        <taxon>Coccidia</taxon>
        <taxon>Eucoccidiorida</taxon>
        <taxon>Eimeriorina</taxon>
        <taxon>Eimeriidae</taxon>
        <taxon>Eimeria</taxon>
    </lineage>
</organism>
<feature type="compositionally biased region" description="Low complexity" evidence="10">
    <location>
        <begin position="1"/>
        <end position="30"/>
    </location>
</feature>
<keyword evidence="11" id="KW-1133">Transmembrane helix</keyword>
<dbReference type="InterPro" id="IPR038718">
    <property type="entry name" value="SNF2-like_sf"/>
</dbReference>
<feature type="region of interest" description="Disordered" evidence="10">
    <location>
        <begin position="1362"/>
        <end position="1384"/>
    </location>
</feature>
<feature type="region of interest" description="Disordered" evidence="10">
    <location>
        <begin position="1504"/>
        <end position="1538"/>
    </location>
</feature>
<feature type="coiled-coil region" evidence="9">
    <location>
        <begin position="109"/>
        <end position="174"/>
    </location>
</feature>
<dbReference type="VEuPathDB" id="ToxoDB:ENH_00056610"/>
<keyword evidence="8" id="KW-0539">Nucleus</keyword>
<dbReference type="GO" id="GO:0005634">
    <property type="term" value="C:nucleus"/>
    <property type="evidence" value="ECO:0007669"/>
    <property type="project" value="UniProtKB-SubCell"/>
</dbReference>
<accession>U6MXF1</accession>
<evidence type="ECO:0000256" key="2">
    <source>
        <dbReference type="ARBA" id="ARBA00007025"/>
    </source>
</evidence>
<gene>
    <name evidence="14" type="ORF">ENH_00056610</name>
</gene>
<dbReference type="PANTHER" id="PTHR10799">
    <property type="entry name" value="SNF2/RAD54 HELICASE FAMILY"/>
    <property type="match status" value="1"/>
</dbReference>
<feature type="compositionally biased region" description="Pro residues" evidence="10">
    <location>
        <begin position="1362"/>
        <end position="1371"/>
    </location>
</feature>
<comment type="similarity">
    <text evidence="2">Belongs to the SNF2/RAD54 helicase family.</text>
</comment>
<evidence type="ECO:0000256" key="7">
    <source>
        <dbReference type="ARBA" id="ARBA00023054"/>
    </source>
</evidence>
<dbReference type="InterPro" id="IPR014001">
    <property type="entry name" value="Helicase_ATP-bd"/>
</dbReference>
<dbReference type="SMART" id="SM00490">
    <property type="entry name" value="HELICc"/>
    <property type="match status" value="1"/>
</dbReference>
<dbReference type="GO" id="GO:0004386">
    <property type="term" value="F:helicase activity"/>
    <property type="evidence" value="ECO:0007669"/>
    <property type="project" value="UniProtKB-KW"/>
</dbReference>
<feature type="compositionally biased region" description="Low complexity" evidence="10">
    <location>
        <begin position="1372"/>
        <end position="1384"/>
    </location>
</feature>
<dbReference type="InterPro" id="IPR049730">
    <property type="entry name" value="SNF2/RAD54-like_C"/>
</dbReference>
<dbReference type="Proteomes" id="UP000030754">
    <property type="component" value="Unassembled WGS sequence"/>
</dbReference>
<reference evidence="14" key="2">
    <citation type="submission" date="2013-10" db="EMBL/GenBank/DDBJ databases">
        <authorList>
            <person name="Aslett M."/>
        </authorList>
    </citation>
    <scope>NUCLEOTIDE SEQUENCE [LARGE SCALE GENOMIC DNA]</scope>
    <source>
        <strain evidence="14">Houghton</strain>
    </source>
</reference>
<comment type="subcellular location">
    <subcellularLocation>
        <location evidence="1">Nucleus</location>
    </subcellularLocation>
</comment>
<dbReference type="PROSITE" id="PS51192">
    <property type="entry name" value="HELICASE_ATP_BIND_1"/>
    <property type="match status" value="1"/>
</dbReference>
<dbReference type="EMBL" id="HG725573">
    <property type="protein sequence ID" value="CDJ68621.1"/>
    <property type="molecule type" value="Genomic_DNA"/>
</dbReference>
<dbReference type="SUPFAM" id="SSF52540">
    <property type="entry name" value="P-loop containing nucleoside triphosphate hydrolases"/>
    <property type="match status" value="2"/>
</dbReference>
<protein>
    <submittedName>
        <fullName evidence="14">Transcription regulatory protein SNF2, putative</fullName>
    </submittedName>
</protein>
<dbReference type="Pfam" id="PF00176">
    <property type="entry name" value="SNF2-rel_dom"/>
    <property type="match status" value="1"/>
</dbReference>
<dbReference type="Pfam" id="PF00271">
    <property type="entry name" value="Helicase_C"/>
    <property type="match status" value="1"/>
</dbReference>
<evidence type="ECO:0000256" key="4">
    <source>
        <dbReference type="ARBA" id="ARBA00022801"/>
    </source>
</evidence>
<keyword evidence="6" id="KW-0067">ATP-binding</keyword>
<dbReference type="PROSITE" id="PS51194">
    <property type="entry name" value="HELICASE_CTER"/>
    <property type="match status" value="1"/>
</dbReference>
<evidence type="ECO:0000313" key="15">
    <source>
        <dbReference type="Proteomes" id="UP000030754"/>
    </source>
</evidence>
<feature type="compositionally biased region" description="Low complexity" evidence="10">
    <location>
        <begin position="38"/>
        <end position="51"/>
    </location>
</feature>
<feature type="compositionally biased region" description="Basic and acidic residues" evidence="10">
    <location>
        <begin position="402"/>
        <end position="413"/>
    </location>
</feature>
<dbReference type="RefSeq" id="XP_013437088.1">
    <property type="nucleotide sequence ID" value="XM_013581634.1"/>
</dbReference>
<feature type="region of interest" description="Disordered" evidence="10">
    <location>
        <begin position="1"/>
        <end position="66"/>
    </location>
</feature>
<keyword evidence="3" id="KW-0547">Nucleotide-binding</keyword>
<reference evidence="14" key="1">
    <citation type="submission" date="2013-10" db="EMBL/GenBank/DDBJ databases">
        <title>Genomic analysis of the causative agents of coccidiosis in chickens.</title>
        <authorList>
            <person name="Reid A.J."/>
            <person name="Blake D."/>
            <person name="Billington K."/>
            <person name="Browne H."/>
            <person name="Dunn M."/>
            <person name="Hung S."/>
            <person name="Kawahara F."/>
            <person name="Miranda-Saavedra D."/>
            <person name="Mourier T."/>
            <person name="Nagra H."/>
            <person name="Otto T.D."/>
            <person name="Rawlings N."/>
            <person name="Sanchez A."/>
            <person name="Sanders M."/>
            <person name="Subramaniam C."/>
            <person name="Tay Y."/>
            <person name="Dear P."/>
            <person name="Doerig C."/>
            <person name="Gruber A."/>
            <person name="Parkinson J."/>
            <person name="Shirley M."/>
            <person name="Wan K.L."/>
            <person name="Berriman M."/>
            <person name="Tomley F."/>
            <person name="Pain A."/>
        </authorList>
    </citation>
    <scope>NUCLEOTIDE SEQUENCE [LARGE SCALE GENOMIC DNA]</scope>
    <source>
        <strain evidence="14">Houghton</strain>
    </source>
</reference>
<dbReference type="CDD" id="cd18793">
    <property type="entry name" value="SF2_C_SNF"/>
    <property type="match status" value="1"/>
</dbReference>
<evidence type="ECO:0000313" key="14">
    <source>
        <dbReference type="EMBL" id="CDJ68621.1"/>
    </source>
</evidence>
<dbReference type="OrthoDB" id="5857104at2759"/>